<feature type="transmembrane region" description="Helical" evidence="10">
    <location>
        <begin position="200"/>
        <end position="219"/>
    </location>
</feature>
<evidence type="ECO:0000313" key="14">
    <source>
        <dbReference type="Proteomes" id="UP000010366"/>
    </source>
</evidence>
<comment type="function">
    <text evidence="10">Protein O-mannosyltransferase that catalyzes the transfer of a single mannose residue from a polyprenol phospho-mannosyl lipidic donor to the hydroxyl group of selected serine and threonine residues in acceptor proteins.</text>
</comment>
<dbReference type="eggNOG" id="COG1928">
    <property type="taxonomic scope" value="Bacteria"/>
</dbReference>
<evidence type="ECO:0000256" key="2">
    <source>
        <dbReference type="ARBA" id="ARBA00004922"/>
    </source>
</evidence>
<organism evidence="13 14">
    <name type="scientific">Chamaesiphon minutus (strain ATCC 27169 / PCC 6605)</name>
    <dbReference type="NCBI Taxonomy" id="1173020"/>
    <lineage>
        <taxon>Bacteria</taxon>
        <taxon>Bacillati</taxon>
        <taxon>Cyanobacteriota</taxon>
        <taxon>Cyanophyceae</taxon>
        <taxon>Gomontiellales</taxon>
        <taxon>Chamaesiphonaceae</taxon>
        <taxon>Chamaesiphon</taxon>
    </lineage>
</organism>
<feature type="domain" description="ArnT-like N-terminal" evidence="11">
    <location>
        <begin position="22"/>
        <end position="263"/>
    </location>
</feature>
<dbReference type="GO" id="GO:0005886">
    <property type="term" value="C:plasma membrane"/>
    <property type="evidence" value="ECO:0007669"/>
    <property type="project" value="UniProtKB-SubCell"/>
</dbReference>
<dbReference type="InterPro" id="IPR027005">
    <property type="entry name" value="PMT-like"/>
</dbReference>
<feature type="transmembrane region" description="Helical" evidence="10">
    <location>
        <begin position="373"/>
        <end position="394"/>
    </location>
</feature>
<dbReference type="RefSeq" id="WP_015161048.1">
    <property type="nucleotide sequence ID" value="NC_019697.1"/>
</dbReference>
<feature type="transmembrane region" description="Helical" evidence="10">
    <location>
        <begin position="400"/>
        <end position="424"/>
    </location>
</feature>
<dbReference type="EMBL" id="CP003600">
    <property type="protein sequence ID" value="AFY94934.1"/>
    <property type="molecule type" value="Genomic_DNA"/>
</dbReference>
<keyword evidence="14" id="KW-1185">Reference proteome</keyword>
<reference evidence="13 14" key="1">
    <citation type="submission" date="2012-05" db="EMBL/GenBank/DDBJ databases">
        <title>Finished chromosome of genome of Chamaesiphon sp. PCC 6605.</title>
        <authorList>
            <consortium name="US DOE Joint Genome Institute"/>
            <person name="Gugger M."/>
            <person name="Coursin T."/>
            <person name="Rippka R."/>
            <person name="Tandeau De Marsac N."/>
            <person name="Huntemann M."/>
            <person name="Wei C.-L."/>
            <person name="Han J."/>
            <person name="Detter J.C."/>
            <person name="Han C."/>
            <person name="Tapia R."/>
            <person name="Chen A."/>
            <person name="Kyrpides N."/>
            <person name="Mavromatis K."/>
            <person name="Markowitz V."/>
            <person name="Szeto E."/>
            <person name="Ivanova N."/>
            <person name="Pagani I."/>
            <person name="Pati A."/>
            <person name="Goodwin L."/>
            <person name="Nordberg H.P."/>
            <person name="Cantor M.N."/>
            <person name="Hua S.X."/>
            <person name="Woyke T."/>
            <person name="Kerfeld C.A."/>
        </authorList>
    </citation>
    <scope>NUCLEOTIDE SEQUENCE [LARGE SCALE GENOMIC DNA]</scope>
    <source>
        <strain evidence="14">ATCC 27169 / PCC 6605</strain>
    </source>
</reference>
<evidence type="ECO:0000256" key="8">
    <source>
        <dbReference type="ARBA" id="ARBA00023136"/>
    </source>
</evidence>
<keyword evidence="6 10" id="KW-0812">Transmembrane</keyword>
<evidence type="ECO:0000256" key="10">
    <source>
        <dbReference type="RuleBase" id="RU367007"/>
    </source>
</evidence>
<evidence type="ECO:0000259" key="11">
    <source>
        <dbReference type="Pfam" id="PF02366"/>
    </source>
</evidence>
<gene>
    <name evidence="13" type="ORF">Cha6605_3972</name>
</gene>
<feature type="transmembrane region" description="Helical" evidence="10">
    <location>
        <begin position="127"/>
        <end position="145"/>
    </location>
</feature>
<dbReference type="Proteomes" id="UP000010366">
    <property type="component" value="Chromosome"/>
</dbReference>
<keyword evidence="5 10" id="KW-0808">Transferase</keyword>
<dbReference type="UniPathway" id="UPA00378"/>
<evidence type="ECO:0000256" key="5">
    <source>
        <dbReference type="ARBA" id="ARBA00022679"/>
    </source>
</evidence>
<evidence type="ECO:0000256" key="7">
    <source>
        <dbReference type="ARBA" id="ARBA00022989"/>
    </source>
</evidence>
<dbReference type="HOGENOM" id="CLU_038359_0_0_3"/>
<name>K9UL65_CHAP6</name>
<feature type="transmembrane region" description="Helical" evidence="10">
    <location>
        <begin position="331"/>
        <end position="352"/>
    </location>
</feature>
<evidence type="ECO:0000313" key="13">
    <source>
        <dbReference type="EMBL" id="AFY94934.1"/>
    </source>
</evidence>
<sequence length="476" mass="54858">MLSKLDTEQYKKYAIIGIVGVFIVSIGLRFWGLGRFNVLVFDEVYYAKFANNYLTNTKFFNSHPPLSQYLIAIGIWIGDRLPIGQDTTNMLTGSLHSTFSYRWMNALFGSLIPPVVAGLAYQLNQRLSFVFLATLFISLDGLFLVDSRYALNNIYLVFFGLLGQLLLLMASNKVGTSHILLMLGAGISFGASVACKWNGLWFLLGIYLLLAIAIIWKLIKFDRQDVAISNSLIDRLAKIKLIEIAFYLAIVPLATYSLLWIPHLIQNPEPNFIGVQWAILNYHEQIKNGTGVHPYCANWYTWPLLMRPLAYYFKQYKPNFYYDVHAMGNPLLWWFALLAIFGSLWVIVKSPWLIVNRLKIERAVLAPIREINLNYLSVPLFVLINYVANLLPWVRVTRCLYIYHYMGAIVFAVMGLAWFVDVWLRSNSQIWRGVGITTIFSIVASFIFWLPIYLGLPIETSALSWRLWDFWIFNWI</sequence>
<proteinExistence type="inferred from homology"/>
<feature type="transmembrane region" description="Helical" evidence="10">
    <location>
        <begin position="100"/>
        <end position="120"/>
    </location>
</feature>
<dbReference type="PANTHER" id="PTHR10050:SF46">
    <property type="entry name" value="PROTEIN O-MANNOSYL-TRANSFERASE 2"/>
    <property type="match status" value="1"/>
</dbReference>
<dbReference type="PATRIC" id="fig|1173020.3.peg.4549"/>
<feature type="transmembrane region" description="Helical" evidence="10">
    <location>
        <begin position="12"/>
        <end position="31"/>
    </location>
</feature>
<feature type="transmembrane region" description="Helical" evidence="10">
    <location>
        <begin position="436"/>
        <end position="456"/>
    </location>
</feature>
<dbReference type="PANTHER" id="PTHR10050">
    <property type="entry name" value="DOLICHYL-PHOSPHATE-MANNOSE--PROTEIN MANNOSYLTRANSFERASE"/>
    <property type="match status" value="1"/>
</dbReference>
<comment type="subcellular location">
    <subcellularLocation>
        <location evidence="10">Cell membrane</location>
    </subcellularLocation>
    <subcellularLocation>
        <location evidence="1">Endomembrane system</location>
        <topology evidence="1">Multi-pass membrane protein</topology>
    </subcellularLocation>
</comment>
<keyword evidence="8 10" id="KW-0472">Membrane</keyword>
<dbReference type="OrthoDB" id="9776737at2"/>
<dbReference type="Pfam" id="PF16192">
    <property type="entry name" value="PMT_4TMC"/>
    <property type="match status" value="1"/>
</dbReference>
<protein>
    <recommendedName>
        <fullName evidence="9 10">Polyprenol-phosphate-mannose--protein mannosyltransferase</fullName>
        <ecNumber evidence="10">2.4.1.-</ecNumber>
    </recommendedName>
</protein>
<feature type="transmembrane region" description="Helical" evidence="10">
    <location>
        <begin position="151"/>
        <end position="170"/>
    </location>
</feature>
<evidence type="ECO:0000256" key="1">
    <source>
        <dbReference type="ARBA" id="ARBA00004127"/>
    </source>
</evidence>
<feature type="transmembrane region" description="Helical" evidence="10">
    <location>
        <begin position="240"/>
        <end position="261"/>
    </location>
</feature>
<evidence type="ECO:0000259" key="12">
    <source>
        <dbReference type="Pfam" id="PF16192"/>
    </source>
</evidence>
<feature type="domain" description="Protein O-mannosyl-transferase C-terminal four TM" evidence="12">
    <location>
        <begin position="271"/>
        <end position="468"/>
    </location>
</feature>
<dbReference type="GO" id="GO:0004169">
    <property type="term" value="F:dolichyl-phosphate-mannose-protein mannosyltransferase activity"/>
    <property type="evidence" value="ECO:0007669"/>
    <property type="project" value="UniProtKB-UniRule"/>
</dbReference>
<dbReference type="EC" id="2.4.1.-" evidence="10"/>
<dbReference type="GO" id="GO:0012505">
    <property type="term" value="C:endomembrane system"/>
    <property type="evidence" value="ECO:0007669"/>
    <property type="project" value="UniProtKB-SubCell"/>
</dbReference>
<dbReference type="KEGG" id="cmp:Cha6605_3972"/>
<dbReference type="STRING" id="1173020.Cha6605_3972"/>
<comment type="pathway">
    <text evidence="2 10">Protein modification; protein glycosylation.</text>
</comment>
<evidence type="ECO:0000256" key="9">
    <source>
        <dbReference type="ARBA" id="ARBA00093617"/>
    </source>
</evidence>
<evidence type="ECO:0000256" key="3">
    <source>
        <dbReference type="ARBA" id="ARBA00007222"/>
    </source>
</evidence>
<keyword evidence="10" id="KW-1003">Cell membrane</keyword>
<comment type="similarity">
    <text evidence="3 10">Belongs to the glycosyltransferase 39 family.</text>
</comment>
<feature type="transmembrane region" description="Helical" evidence="10">
    <location>
        <begin position="177"/>
        <end position="194"/>
    </location>
</feature>
<evidence type="ECO:0000256" key="6">
    <source>
        <dbReference type="ARBA" id="ARBA00022692"/>
    </source>
</evidence>
<accession>K9UL65</accession>
<dbReference type="InterPro" id="IPR003342">
    <property type="entry name" value="ArnT-like_N"/>
</dbReference>
<evidence type="ECO:0000256" key="4">
    <source>
        <dbReference type="ARBA" id="ARBA00022676"/>
    </source>
</evidence>
<keyword evidence="7 10" id="KW-1133">Transmembrane helix</keyword>
<dbReference type="AlphaFoldDB" id="K9UL65"/>
<dbReference type="Pfam" id="PF02366">
    <property type="entry name" value="PMT"/>
    <property type="match status" value="1"/>
</dbReference>
<keyword evidence="4 10" id="KW-0328">Glycosyltransferase</keyword>
<dbReference type="InterPro" id="IPR032421">
    <property type="entry name" value="PMT_4TMC"/>
</dbReference>